<organism evidence="1 2">
    <name type="scientific">Dietzia psychralcaliphila</name>
    <dbReference type="NCBI Taxonomy" id="139021"/>
    <lineage>
        <taxon>Bacteria</taxon>
        <taxon>Bacillati</taxon>
        <taxon>Actinomycetota</taxon>
        <taxon>Actinomycetes</taxon>
        <taxon>Mycobacteriales</taxon>
        <taxon>Dietziaceae</taxon>
        <taxon>Dietzia</taxon>
    </lineage>
</organism>
<proteinExistence type="predicted"/>
<reference evidence="1 2" key="1">
    <citation type="submission" date="2016-04" db="EMBL/GenBank/DDBJ databases">
        <title>Complete genome sequence of the haloalkaliphilic hydrocarbon-degrading bacterium Dietzia psychralcaliphila ILA-1T, isolated from a drain of a fish product-processing plant.</title>
        <authorList>
            <person name="Zhao J."/>
            <person name="Hu B."/>
            <person name="Geng S."/>
            <person name="Nie Y."/>
            <person name="Tang Y."/>
        </authorList>
    </citation>
    <scope>NUCLEOTIDE SEQUENCE [LARGE SCALE GENOMIC DNA]</scope>
    <source>
        <strain evidence="1 2">ILA-1</strain>
    </source>
</reference>
<name>A0AAD0NRM1_9ACTN</name>
<dbReference type="KEGG" id="dpc:A6048_14000"/>
<dbReference type="RefSeq" id="WP_107745765.1">
    <property type="nucleotide sequence ID" value="NZ_CP015453.1"/>
</dbReference>
<keyword evidence="2" id="KW-1185">Reference proteome</keyword>
<evidence type="ECO:0000313" key="1">
    <source>
        <dbReference type="EMBL" id="AWH96418.1"/>
    </source>
</evidence>
<dbReference type="Proteomes" id="UP000244903">
    <property type="component" value="Chromosome"/>
</dbReference>
<evidence type="ECO:0000313" key="2">
    <source>
        <dbReference type="Proteomes" id="UP000244903"/>
    </source>
</evidence>
<accession>A0AAD0NRM1</accession>
<dbReference type="AlphaFoldDB" id="A0AAD0NRM1"/>
<dbReference type="EMBL" id="CP015453">
    <property type="protein sequence ID" value="AWH96418.1"/>
    <property type="molecule type" value="Genomic_DNA"/>
</dbReference>
<protein>
    <recommendedName>
        <fullName evidence="3">DUF3800 domain-containing protein</fullName>
    </recommendedName>
</protein>
<gene>
    <name evidence="1" type="ORF">A6048_14000</name>
</gene>
<sequence length="195" mass="21807">MSNDAARMAYADESFHEAAHGGFYVLAAAVFDESVHDTVRTAMQTLRGKRQTPKLHWNEMDTRQRTTAAAAVAALDGFHIVAIGTPVPRTRQERARAMCLTRLVTELHSFSVSDLVIESRTRQLDARDIATVRGARFLLPKGSRFHVVHVPGKQEPLLWPADLVAGAVRAHRQGDATFRRQLEHCLYEVELDTHS</sequence>
<evidence type="ECO:0008006" key="3">
    <source>
        <dbReference type="Google" id="ProtNLM"/>
    </source>
</evidence>